<keyword evidence="2" id="KW-1185">Reference proteome</keyword>
<dbReference type="EMBL" id="BAAAOR010000008">
    <property type="protein sequence ID" value="GAA1508973.1"/>
    <property type="molecule type" value="Genomic_DNA"/>
</dbReference>
<proteinExistence type="predicted"/>
<sequence length="208" mass="22833">MSDRVATLRSMSATGSGVLHAWVDESVHSGPGVQRPSYLLAATMTASETCPSVREALRGLLLPSARRLHWRDESDRRQIEIATAIAAQDLLHTVVIGIPVDSRRQERARRLCMERLLIELAGLGVQRIWLETRTESLNAKDLAMVAAVRGKRLLPGDTFVDFARPLDEPMLWVPDAVAGAVGAKRKGRNPTPRDLLGASVEEITIELT</sequence>
<protein>
    <recommendedName>
        <fullName evidence="3">DUF3800 domain-containing protein</fullName>
    </recommendedName>
</protein>
<comment type="caution">
    <text evidence="1">The sequence shown here is derived from an EMBL/GenBank/DDBJ whole genome shotgun (WGS) entry which is preliminary data.</text>
</comment>
<reference evidence="1 2" key="1">
    <citation type="journal article" date="2019" name="Int. J. Syst. Evol. Microbiol.">
        <title>The Global Catalogue of Microorganisms (GCM) 10K type strain sequencing project: providing services to taxonomists for standard genome sequencing and annotation.</title>
        <authorList>
            <consortium name="The Broad Institute Genomics Platform"/>
            <consortium name="The Broad Institute Genome Sequencing Center for Infectious Disease"/>
            <person name="Wu L."/>
            <person name="Ma J."/>
        </authorList>
    </citation>
    <scope>NUCLEOTIDE SEQUENCE [LARGE SCALE GENOMIC DNA]</scope>
    <source>
        <strain evidence="1 2">JCM 14942</strain>
    </source>
</reference>
<evidence type="ECO:0008006" key="3">
    <source>
        <dbReference type="Google" id="ProtNLM"/>
    </source>
</evidence>
<organism evidence="1 2">
    <name type="scientific">Nocardioides humi</name>
    <dbReference type="NCBI Taxonomy" id="449461"/>
    <lineage>
        <taxon>Bacteria</taxon>
        <taxon>Bacillati</taxon>
        <taxon>Actinomycetota</taxon>
        <taxon>Actinomycetes</taxon>
        <taxon>Propionibacteriales</taxon>
        <taxon>Nocardioidaceae</taxon>
        <taxon>Nocardioides</taxon>
    </lineage>
</organism>
<gene>
    <name evidence="1" type="ORF">GCM10009788_11590</name>
</gene>
<name>A0ABN2A0W1_9ACTN</name>
<accession>A0ABN2A0W1</accession>
<dbReference type="Proteomes" id="UP001500842">
    <property type="component" value="Unassembled WGS sequence"/>
</dbReference>
<evidence type="ECO:0000313" key="2">
    <source>
        <dbReference type="Proteomes" id="UP001500842"/>
    </source>
</evidence>
<evidence type="ECO:0000313" key="1">
    <source>
        <dbReference type="EMBL" id="GAA1508973.1"/>
    </source>
</evidence>